<organism evidence="2 3">
    <name type="scientific">Rhodovulum euryhalinum</name>
    <dbReference type="NCBI Taxonomy" id="35805"/>
    <lineage>
        <taxon>Bacteria</taxon>
        <taxon>Pseudomonadati</taxon>
        <taxon>Pseudomonadota</taxon>
        <taxon>Alphaproteobacteria</taxon>
        <taxon>Rhodobacterales</taxon>
        <taxon>Paracoccaceae</taxon>
        <taxon>Rhodovulum</taxon>
    </lineage>
</organism>
<proteinExistence type="predicted"/>
<sequence>MPKLVSLYIRHTMIGFVLSAAFVSMLMFFNVANLWHLVTHVSGGWLAAALLFMFNGIVFSGVQFGIAVMSMARDEDDGSRGRRQPERVRGLAEVLVPIPVPVSDRRHPPR</sequence>
<dbReference type="AlphaFoldDB" id="A0A4R2KCQ9"/>
<keyword evidence="1" id="KW-0472">Membrane</keyword>
<keyword evidence="1" id="KW-1133">Transmembrane helix</keyword>
<feature type="transmembrane region" description="Helical" evidence="1">
    <location>
        <begin position="44"/>
        <end position="72"/>
    </location>
</feature>
<comment type="caution">
    <text evidence="2">The sequence shown here is derived from an EMBL/GenBank/DDBJ whole genome shotgun (WGS) entry which is preliminary data.</text>
</comment>
<dbReference type="RefSeq" id="WP_132544519.1">
    <property type="nucleotide sequence ID" value="NZ_SLWW01000007.1"/>
</dbReference>
<protein>
    <submittedName>
        <fullName evidence="2">Uncharacterized protein</fullName>
    </submittedName>
</protein>
<keyword evidence="3" id="KW-1185">Reference proteome</keyword>
<name>A0A4R2KCQ9_9RHOB</name>
<dbReference type="OrthoDB" id="8115457at2"/>
<evidence type="ECO:0000313" key="3">
    <source>
        <dbReference type="Proteomes" id="UP000295142"/>
    </source>
</evidence>
<dbReference type="Proteomes" id="UP000295142">
    <property type="component" value="Unassembled WGS sequence"/>
</dbReference>
<feature type="transmembrane region" description="Helical" evidence="1">
    <location>
        <begin position="12"/>
        <end position="32"/>
    </location>
</feature>
<reference evidence="2 3" key="1">
    <citation type="submission" date="2019-03" db="EMBL/GenBank/DDBJ databases">
        <title>Genomic Encyclopedia of Type Strains, Phase IV (KMG-IV): sequencing the most valuable type-strain genomes for metagenomic binning, comparative biology and taxonomic classification.</title>
        <authorList>
            <person name="Goeker M."/>
        </authorList>
    </citation>
    <scope>NUCLEOTIDE SEQUENCE [LARGE SCALE GENOMIC DNA]</scope>
    <source>
        <strain evidence="2 3">DSM 4868</strain>
    </source>
</reference>
<accession>A0A4R2KCQ9</accession>
<evidence type="ECO:0000256" key="1">
    <source>
        <dbReference type="SAM" id="Phobius"/>
    </source>
</evidence>
<dbReference type="EMBL" id="SLWW01000007">
    <property type="protein sequence ID" value="TCO71283.1"/>
    <property type="molecule type" value="Genomic_DNA"/>
</dbReference>
<gene>
    <name evidence="2" type="ORF">EV655_107179</name>
</gene>
<keyword evidence="1" id="KW-0812">Transmembrane</keyword>
<evidence type="ECO:0000313" key="2">
    <source>
        <dbReference type="EMBL" id="TCO71283.1"/>
    </source>
</evidence>